<sequence length="80" mass="8783">MVKVININGNLVELPEPSAKLSKAESPDGRFSKPKNKISKIQRAELRMKFGGVVPIVVASFLKKGGMPIMLSLFDATLNW</sequence>
<protein>
    <submittedName>
        <fullName evidence="1">Uncharacterized protein</fullName>
    </submittedName>
</protein>
<gene>
    <name evidence="1" type="ORF">ECSA44_05565</name>
</gene>
<geneLocation type="plasmid" evidence="1">
    <name>pIncHI2-MU3</name>
</geneLocation>
<dbReference type="EMBL" id="MF174859">
    <property type="protein sequence ID" value="ASU05765.1"/>
    <property type="molecule type" value="Genomic_DNA"/>
</dbReference>
<dbReference type="AlphaFoldDB" id="A0A343J0N8"/>
<organism evidence="1">
    <name type="scientific">Escherichia coli</name>
    <dbReference type="NCBI Taxonomy" id="562"/>
    <lineage>
        <taxon>Bacteria</taxon>
        <taxon>Pseudomonadati</taxon>
        <taxon>Pseudomonadota</taxon>
        <taxon>Gammaproteobacteria</taxon>
        <taxon>Enterobacterales</taxon>
        <taxon>Enterobacteriaceae</taxon>
        <taxon>Escherichia</taxon>
    </lineage>
</organism>
<reference evidence="1" key="1">
    <citation type="journal article" date="2018" name="ISME J.">
        <title>Dissemination and persistence of extended-spectrum cephalosporin-resistance encoding IncI1-blaCTXM-1 plasmid among Escherichia coli in pigs.</title>
        <authorList>
            <person name="Abraham S."/>
            <person name="Kirkwood R.N."/>
            <person name="Laird T."/>
            <person name="Saputra S."/>
            <person name="Mitchell T."/>
            <person name="Singh M."/>
            <person name="Linn B."/>
            <person name="Abraham R.J."/>
            <person name="Pang S."/>
            <person name="Gordon D.M."/>
            <person name="Trott D.J."/>
            <person name="O'Dea M."/>
        </authorList>
    </citation>
    <scope>NUCLEOTIDE SEQUENCE</scope>
    <source>
        <strain evidence="1">6/14/6b</strain>
        <plasmid evidence="1">pIncHI2-MU3</plasmid>
    </source>
</reference>
<keyword evidence="1" id="KW-0614">Plasmid</keyword>
<proteinExistence type="predicted"/>
<accession>A0A343J0N8</accession>
<name>A0A343J0N8_ECOLX</name>
<evidence type="ECO:0000313" key="1">
    <source>
        <dbReference type="EMBL" id="ASU05765.1"/>
    </source>
</evidence>